<comment type="subcellular location">
    <subcellularLocation>
        <location evidence="1">Membrane</location>
        <topology evidence="1">Multi-pass membrane protein</topology>
    </subcellularLocation>
</comment>
<dbReference type="GO" id="GO:0016020">
    <property type="term" value="C:membrane"/>
    <property type="evidence" value="ECO:0007669"/>
    <property type="project" value="UniProtKB-SubCell"/>
</dbReference>
<proteinExistence type="predicted"/>
<sequence>MPSSFLSQSQQRSGTEWLYLAWDVFIIVLVGINLTLLLFDSFFIIPPLNEAFEAVAPGLYQAYQQNIHANFYEIDLVFVSIFIFDVLLGWAAAIIERRYHRWFFYPFVHWYDVLGCIPLAGFRLLRALRILGLLLRLQKLNLIDMRGWWIYHFLYKYYDILLEELSDRIAVRLLGNVQQQIQKDNSLSQRMIEQVIMPRREELIREIAQRIETMVDGAYRNRRGDLMRYISALIGRALEDSPEIQRLRRLPMGEQLSRVLDDTLSDIVCRLVNEAMMGMRSPEFSNLVEGVTSNAMDTLLEVDERSSRITEQALVDILEILKTEISRQQWKEKYA</sequence>
<keyword evidence="7" id="KW-1185">Reference proteome</keyword>
<keyword evidence="3 5" id="KW-1133">Transmembrane helix</keyword>
<evidence type="ECO:0000256" key="5">
    <source>
        <dbReference type="SAM" id="Phobius"/>
    </source>
</evidence>
<keyword evidence="2 5" id="KW-0812">Transmembrane</keyword>
<dbReference type="EMBL" id="CP042382">
    <property type="protein sequence ID" value="QEA38910.1"/>
    <property type="molecule type" value="Genomic_DNA"/>
</dbReference>
<gene>
    <name evidence="6" type="ORF">FGL86_07365</name>
</gene>
<feature type="transmembrane region" description="Helical" evidence="5">
    <location>
        <begin position="76"/>
        <end position="95"/>
    </location>
</feature>
<evidence type="ECO:0000256" key="4">
    <source>
        <dbReference type="ARBA" id="ARBA00023136"/>
    </source>
</evidence>
<dbReference type="KEGG" id="paur:FGL86_07365"/>
<evidence type="ECO:0000313" key="6">
    <source>
        <dbReference type="EMBL" id="QEA38910.1"/>
    </source>
</evidence>
<evidence type="ECO:0000313" key="7">
    <source>
        <dbReference type="Proteomes" id="UP000321272"/>
    </source>
</evidence>
<reference evidence="6 7" key="1">
    <citation type="submission" date="2019-06" db="EMBL/GenBank/DDBJ databases">
        <title>Genome analyses of bacteria isolated from kimchi.</title>
        <authorList>
            <person name="Lee S."/>
            <person name="Ahn S."/>
            <person name="Roh S."/>
        </authorList>
    </citation>
    <scope>NUCLEOTIDE SEQUENCE [LARGE SCALE GENOMIC DNA]</scope>
    <source>
        <strain evidence="6 7">CBA4606</strain>
    </source>
</reference>
<organism evidence="6 7">
    <name type="scientific">Pistricoccus aurantiacus</name>
    <dbReference type="NCBI Taxonomy" id="1883414"/>
    <lineage>
        <taxon>Bacteria</taxon>
        <taxon>Pseudomonadati</taxon>
        <taxon>Pseudomonadota</taxon>
        <taxon>Gammaproteobacteria</taxon>
        <taxon>Oceanospirillales</taxon>
        <taxon>Halomonadaceae</taxon>
        <taxon>Pistricoccus</taxon>
    </lineage>
</organism>
<protein>
    <submittedName>
        <fullName evidence="6">Ion transporter</fullName>
    </submittedName>
</protein>
<dbReference type="RefSeq" id="WP_147183966.1">
    <property type="nucleotide sequence ID" value="NZ_CP042382.1"/>
</dbReference>
<feature type="transmembrane region" description="Helical" evidence="5">
    <location>
        <begin position="20"/>
        <end position="39"/>
    </location>
</feature>
<dbReference type="InterPro" id="IPR027359">
    <property type="entry name" value="Volt_channel_dom_sf"/>
</dbReference>
<dbReference type="Proteomes" id="UP000321272">
    <property type="component" value="Chromosome"/>
</dbReference>
<dbReference type="AlphaFoldDB" id="A0A5B8SVZ5"/>
<name>A0A5B8SVZ5_9GAMM</name>
<keyword evidence="4 5" id="KW-0472">Membrane</keyword>
<dbReference type="OrthoDB" id="974877at2"/>
<evidence type="ECO:0000256" key="1">
    <source>
        <dbReference type="ARBA" id="ARBA00004141"/>
    </source>
</evidence>
<accession>A0A5B8SVZ5</accession>
<dbReference type="SUPFAM" id="SSF81324">
    <property type="entry name" value="Voltage-gated potassium channels"/>
    <property type="match status" value="1"/>
</dbReference>
<dbReference type="Gene3D" id="1.20.120.350">
    <property type="entry name" value="Voltage-gated potassium channels. Chain C"/>
    <property type="match status" value="1"/>
</dbReference>
<feature type="transmembrane region" description="Helical" evidence="5">
    <location>
        <begin position="107"/>
        <end position="125"/>
    </location>
</feature>
<evidence type="ECO:0000256" key="2">
    <source>
        <dbReference type="ARBA" id="ARBA00022692"/>
    </source>
</evidence>
<evidence type="ECO:0000256" key="3">
    <source>
        <dbReference type="ARBA" id="ARBA00022989"/>
    </source>
</evidence>